<dbReference type="InterPro" id="IPR002885">
    <property type="entry name" value="PPR_rpt"/>
</dbReference>
<protein>
    <submittedName>
        <fullName evidence="5">Pentatricopeptide repeat-containing protein, chloroplastic</fullName>
    </submittedName>
</protein>
<dbReference type="AlphaFoldDB" id="A0A1Q9CBU6"/>
<evidence type="ECO:0000313" key="5">
    <source>
        <dbReference type="EMBL" id="OLP80410.1"/>
    </source>
</evidence>
<accession>A0A1Q9CBU6</accession>
<organism evidence="5 6">
    <name type="scientific">Symbiodinium microadriaticum</name>
    <name type="common">Dinoflagellate</name>
    <name type="synonym">Zooxanthella microadriatica</name>
    <dbReference type="NCBI Taxonomy" id="2951"/>
    <lineage>
        <taxon>Eukaryota</taxon>
        <taxon>Sar</taxon>
        <taxon>Alveolata</taxon>
        <taxon>Dinophyceae</taxon>
        <taxon>Suessiales</taxon>
        <taxon>Symbiodiniaceae</taxon>
        <taxon>Symbiodinium</taxon>
    </lineage>
</organism>
<dbReference type="GO" id="GO:0016407">
    <property type="term" value="F:acetyltransferase activity"/>
    <property type="evidence" value="ECO:0007669"/>
    <property type="project" value="InterPro"/>
</dbReference>
<dbReference type="PANTHER" id="PTHR47447">
    <property type="entry name" value="OS03G0856100 PROTEIN"/>
    <property type="match status" value="1"/>
</dbReference>
<feature type="compositionally biased region" description="Basic and acidic residues" evidence="4">
    <location>
        <begin position="1032"/>
        <end position="1042"/>
    </location>
</feature>
<feature type="repeat" description="PPR" evidence="3">
    <location>
        <begin position="501"/>
        <end position="535"/>
    </location>
</feature>
<evidence type="ECO:0000256" key="3">
    <source>
        <dbReference type="PROSITE-ProRule" id="PRU00708"/>
    </source>
</evidence>
<feature type="region of interest" description="Disordered" evidence="4">
    <location>
        <begin position="950"/>
        <end position="980"/>
    </location>
</feature>
<feature type="repeat" description="PPR" evidence="3">
    <location>
        <begin position="606"/>
        <end position="640"/>
    </location>
</feature>
<dbReference type="OrthoDB" id="417794at2759"/>
<keyword evidence="6" id="KW-1185">Reference proteome</keyword>
<comment type="caution">
    <text evidence="5">The sequence shown here is derived from an EMBL/GenBank/DDBJ whole genome shotgun (WGS) entry which is preliminary data.</text>
</comment>
<dbReference type="SUPFAM" id="SSF54001">
    <property type="entry name" value="Cysteine proteinases"/>
    <property type="match status" value="1"/>
</dbReference>
<comment type="similarity">
    <text evidence="1">Belongs to the arylamine N-acetyltransferase family.</text>
</comment>
<dbReference type="Proteomes" id="UP000186817">
    <property type="component" value="Unassembled WGS sequence"/>
</dbReference>
<evidence type="ECO:0000256" key="2">
    <source>
        <dbReference type="ARBA" id="ARBA00022737"/>
    </source>
</evidence>
<dbReference type="InterPro" id="IPR038765">
    <property type="entry name" value="Papain-like_cys_pep_sf"/>
</dbReference>
<dbReference type="PROSITE" id="PS51375">
    <property type="entry name" value="PPR"/>
    <property type="match status" value="4"/>
</dbReference>
<feature type="repeat" description="PPR" evidence="3">
    <location>
        <begin position="296"/>
        <end position="330"/>
    </location>
</feature>
<dbReference type="NCBIfam" id="TIGR00756">
    <property type="entry name" value="PPR"/>
    <property type="match status" value="1"/>
</dbReference>
<feature type="region of interest" description="Disordered" evidence="4">
    <location>
        <begin position="999"/>
        <end position="1067"/>
    </location>
</feature>
<sequence length="1067" mass="117274">MVLVVSAGTRLFLCDVAFGKVGLVNPVPLDSANTGPFNGGHFRLKLERQTCRSRHSFQYDNYFLWYTEETDSETSKWTRGYSFVPVQDYDFMDALPCNLQVHGYFESPFTQRLWCEKRSLEDHVRILGKHFLQKTSREMVQRDIDTAEQLQALLLQHFRLSISKGMCQHMLGVGTAAASEDKWSRLVAARAGAGSADSPARIVLGIAFSLAALALVGWMKRSPAMADANELLPLHKRLPAGCSDAELQETLRFSLKRWQRQPRIATTTLQDVAWKVDPGLSLRILSCMAQSRFPLDVFHCNAVATSLAKRGCWRECCDLLDRMSTFRVLPDAVSATASLVAIEKQSVWPAAVQLMSSLSQHEVQPDTIVANAAMRAVQSGGEWQQVLSLFRGSVEASMLPDKVGYNIVVCSFEEHRMWEQALAMLHEMPAALVTPDVANWNAAMNVCCKATQWQWTVGLLHSIPPKLRASRTSHNVAINACELGSQWDVALQLLAAMTDTDEASFSSTLAACATTGSWQAALDIMGYMVRSSKEPRDFDRAAAIRACSVGQRVDLSLELLEATLRSRAARGRLCYDAAMQECSRSKLWQQCLQLLHDMPHYSLSPTSASYDTVINSCENSGKWHLALCLLGVMPARAVMPDLWNFYSAVGVCAHAGQWQAVLRLLLVLPPDARPDAGIFKHAILGCDDACKWEAALALLGNMPAAKVVPDGGCFDAAIGACARVGQWLLALSVFEEAMSVGKATASSLNFMLTACRTGGEWELALQLFRQLSFEPDLDCFRAVASSCQLQAAWRESLALLEEMPRRKLGPDFVSTATVGDACERAGEWQIGLGLLVQFLHSGEAQDVLAPCLAQAMSTCCLGFCWQGAISLLLRCDTQDIQDWNFVMTTCRRSEQWQATLALFRALLDQRLQPDGITYSAVIKSALSWSGSDQQLAGRVLPKTGSRGTVARSAELQGSGSRSVSAPQPDLSMLRLPWPQRPPSTTRLVLDACRGRALVTPTASLCGPGPEDVRRGSQPDVEGWPWQRQKVKLRAESHPKEPGEPGPPKAQSESEVPDRGTQIFPSDT</sequence>
<reference evidence="5 6" key="1">
    <citation type="submission" date="2016-02" db="EMBL/GenBank/DDBJ databases">
        <title>Genome analysis of coral dinoflagellate symbionts highlights evolutionary adaptations to a symbiotic lifestyle.</title>
        <authorList>
            <person name="Aranda M."/>
            <person name="Li Y."/>
            <person name="Liew Y.J."/>
            <person name="Baumgarten S."/>
            <person name="Simakov O."/>
            <person name="Wilson M."/>
            <person name="Piel J."/>
            <person name="Ashoor H."/>
            <person name="Bougouffa S."/>
            <person name="Bajic V.B."/>
            <person name="Ryu T."/>
            <person name="Ravasi T."/>
            <person name="Bayer T."/>
            <person name="Micklem G."/>
            <person name="Kim H."/>
            <person name="Bhak J."/>
            <person name="Lajeunesse T.C."/>
            <person name="Voolstra C.R."/>
        </authorList>
    </citation>
    <scope>NUCLEOTIDE SEQUENCE [LARGE SCALE GENOMIC DNA]</scope>
    <source>
        <strain evidence="5 6">CCMP2467</strain>
    </source>
</reference>
<feature type="compositionally biased region" description="Polar residues" evidence="4">
    <location>
        <begin position="955"/>
        <end position="965"/>
    </location>
</feature>
<dbReference type="Gene3D" id="1.25.40.10">
    <property type="entry name" value="Tetratricopeptide repeat domain"/>
    <property type="match status" value="5"/>
</dbReference>
<dbReference type="InterPro" id="IPR011990">
    <property type="entry name" value="TPR-like_helical_dom_sf"/>
</dbReference>
<gene>
    <name evidence="5" type="ORF">AK812_SmicGene39187</name>
</gene>
<dbReference type="Pfam" id="PF00797">
    <property type="entry name" value="Acetyltransf_2"/>
    <property type="match status" value="1"/>
</dbReference>
<keyword evidence="2" id="KW-0677">Repeat</keyword>
<dbReference type="Pfam" id="PF01535">
    <property type="entry name" value="PPR"/>
    <property type="match status" value="2"/>
</dbReference>
<dbReference type="InterPro" id="IPR053710">
    <property type="entry name" value="Arylamine_NAT_domain_sf"/>
</dbReference>
<dbReference type="PANTHER" id="PTHR47447:SF17">
    <property type="entry name" value="OS12G0638900 PROTEIN"/>
    <property type="match status" value="1"/>
</dbReference>
<feature type="repeat" description="PPR" evidence="3">
    <location>
        <begin position="401"/>
        <end position="435"/>
    </location>
</feature>
<dbReference type="InterPro" id="IPR001447">
    <property type="entry name" value="Arylamine_N-AcTrfase"/>
</dbReference>
<dbReference type="EMBL" id="LSRX01001382">
    <property type="protein sequence ID" value="OLP80410.1"/>
    <property type="molecule type" value="Genomic_DNA"/>
</dbReference>
<evidence type="ECO:0000256" key="4">
    <source>
        <dbReference type="SAM" id="MobiDB-lite"/>
    </source>
</evidence>
<evidence type="ECO:0000256" key="1">
    <source>
        <dbReference type="ARBA" id="ARBA00006547"/>
    </source>
</evidence>
<dbReference type="Gene3D" id="3.30.2140.20">
    <property type="match status" value="1"/>
</dbReference>
<proteinExistence type="inferred from homology"/>
<evidence type="ECO:0000313" key="6">
    <source>
        <dbReference type="Proteomes" id="UP000186817"/>
    </source>
</evidence>
<name>A0A1Q9CBU6_SYMMI</name>